<dbReference type="Gene3D" id="3.30.200.160">
    <property type="entry name" value="TFIIIC, subcomplex tauA, subunit Sfc1, barrel domain"/>
    <property type="match status" value="1"/>
</dbReference>
<feature type="region of interest" description="Disordered" evidence="5">
    <location>
        <begin position="510"/>
        <end position="562"/>
    </location>
</feature>
<accession>A0A8N4F020</accession>
<dbReference type="GO" id="GO:0001003">
    <property type="term" value="F:RNA polymerase III type 2 promoter sequence-specific DNA binding"/>
    <property type="evidence" value="ECO:0007669"/>
    <property type="project" value="TreeGrafter"/>
</dbReference>
<evidence type="ECO:0000259" key="6">
    <source>
        <dbReference type="Pfam" id="PF09734"/>
    </source>
</evidence>
<keyword evidence="8" id="KW-1185">Reference proteome</keyword>
<evidence type="ECO:0000259" key="7">
    <source>
        <dbReference type="Pfam" id="PF17682"/>
    </source>
</evidence>
<dbReference type="GO" id="GO:0006384">
    <property type="term" value="P:transcription initiation at RNA polymerase III promoter"/>
    <property type="evidence" value="ECO:0007669"/>
    <property type="project" value="InterPro"/>
</dbReference>
<feature type="region of interest" description="Disordered" evidence="5">
    <location>
        <begin position="583"/>
        <end position="621"/>
    </location>
</feature>
<evidence type="ECO:0000256" key="1">
    <source>
        <dbReference type="ARBA" id="ARBA00004123"/>
    </source>
</evidence>
<evidence type="ECO:0000256" key="2">
    <source>
        <dbReference type="ARBA" id="ARBA00023125"/>
    </source>
</evidence>
<evidence type="ECO:0000256" key="5">
    <source>
        <dbReference type="SAM" id="MobiDB-lite"/>
    </source>
</evidence>
<organism evidence="8 9">
    <name type="scientific">Elaeis guineensis var. tenera</name>
    <name type="common">Oil palm</name>
    <dbReference type="NCBI Taxonomy" id="51953"/>
    <lineage>
        <taxon>Eukaryota</taxon>
        <taxon>Viridiplantae</taxon>
        <taxon>Streptophyta</taxon>
        <taxon>Embryophyta</taxon>
        <taxon>Tracheophyta</taxon>
        <taxon>Spermatophyta</taxon>
        <taxon>Magnoliopsida</taxon>
        <taxon>Liliopsida</taxon>
        <taxon>Arecaceae</taxon>
        <taxon>Arecoideae</taxon>
        <taxon>Cocoseae</taxon>
        <taxon>Elaeidinae</taxon>
        <taxon>Elaeis</taxon>
    </lineage>
</organism>
<feature type="compositionally biased region" description="Gly residues" evidence="5">
    <location>
        <begin position="108"/>
        <end position="126"/>
    </location>
</feature>
<dbReference type="InterPro" id="IPR019136">
    <property type="entry name" value="TF_IIIC_su-5_HTH"/>
</dbReference>
<dbReference type="PANTHER" id="PTHR13230">
    <property type="entry name" value="GENERAL TRANSCRIPTION FACTOR IIIC, POLYPEPTIDE 5"/>
    <property type="match status" value="1"/>
</dbReference>
<dbReference type="InterPro" id="IPR042536">
    <property type="entry name" value="TFIIIC_tauA_Sfc1"/>
</dbReference>
<comment type="subcellular location">
    <subcellularLocation>
        <location evidence="1">Nucleus</location>
    </subcellularLocation>
</comment>
<dbReference type="AlphaFoldDB" id="A0A8N4F020"/>
<dbReference type="GO" id="GO:0000127">
    <property type="term" value="C:transcription factor TFIIIC complex"/>
    <property type="evidence" value="ECO:0007669"/>
    <property type="project" value="InterPro"/>
</dbReference>
<dbReference type="Pfam" id="PF17682">
    <property type="entry name" value="Tau95_N"/>
    <property type="match status" value="1"/>
</dbReference>
<feature type="compositionally biased region" description="Acidic residues" evidence="5">
    <location>
        <begin position="605"/>
        <end position="621"/>
    </location>
</feature>
<dbReference type="InterPro" id="IPR041499">
    <property type="entry name" value="Tfc1/Sfc1_N"/>
</dbReference>
<dbReference type="FunFam" id="3.30.200.160:FF:000002">
    <property type="entry name" value="Transcription factor IIIC, subunit 5"/>
    <property type="match status" value="1"/>
</dbReference>
<proteinExistence type="predicted"/>
<dbReference type="GO" id="GO:0001002">
    <property type="term" value="F:RNA polymerase III type 1 promoter sequence-specific DNA binding"/>
    <property type="evidence" value="ECO:0007669"/>
    <property type="project" value="TreeGrafter"/>
</dbReference>
<dbReference type="OrthoDB" id="5598268at2759"/>
<gene>
    <name evidence="9" type="primary">LOC105050821</name>
</gene>
<feature type="domain" description="Transcription factor IIIC subunit 5 HTH" evidence="6">
    <location>
        <begin position="197"/>
        <end position="339"/>
    </location>
</feature>
<evidence type="ECO:0000313" key="8">
    <source>
        <dbReference type="Proteomes" id="UP000504607"/>
    </source>
</evidence>
<evidence type="ECO:0000256" key="4">
    <source>
        <dbReference type="ARBA" id="ARBA00023242"/>
    </source>
</evidence>
<feature type="compositionally biased region" description="Acidic residues" evidence="5">
    <location>
        <begin position="519"/>
        <end position="542"/>
    </location>
</feature>
<sequence>MDPPDDGPPKPSTSSVVTDGAVSGVLPAAEAFSIHYPGYPSSTERAIETLGGLPEIAKVRSSETGAMELRFRPEDPYCHPAFGNLHPSSSLLLRISKSRGGAERSSGETGGGAEGSVGEANGGGREGTPAPAESLLAEVVARVRDAYRFEGMVDYQHVLAVHAAEERRKKRPWALEGGLDLEEDVNSGIDGADVMMLVPPLFSLKDRPETIVLNPSVNLFSRNFQRGVVEHCWEMDIEPCLAIAFDIERVPIKINWEDNIPKDMTEWEWQMAVCKLFEERPIWPRWSLHERLLEDDLDVSENQLKRLLFRAGYYFSTGPFGRFWIRKGYDPRKDPESRICCSISLKLFPPDATLDSLSMIWMTNCGFSRYQKVDFRVPSELRDANTNGKLKQTWKDLCHFQVLPSKNFVFLQLFELIDEFIQHEIRKPPDQKTCTHATGWFSMWKLRTLRLHVRIRFLSLYPKGAAECLLQSARELYERSKKEEVFSRFQKPEKEGQHFNGVPNCSAEVPCTESKEHEQEDPDGPNNCEVEDEEEEEEELDGYEYPPVVREDGYFPVDGNSYNVGESIPNDYLQELLRGFGKESQSNDALRGADLSDGEYQIYEQDSDDDNYYGDDGDGSI</sequence>
<dbReference type="InterPro" id="IPR040454">
    <property type="entry name" value="TF_IIIC_Tfc1/Sfc1"/>
</dbReference>
<feature type="region of interest" description="Disordered" evidence="5">
    <location>
        <begin position="97"/>
        <end position="131"/>
    </location>
</feature>
<dbReference type="RefSeq" id="XP_029122138.1">
    <property type="nucleotide sequence ID" value="XM_029266305.1"/>
</dbReference>
<protein>
    <submittedName>
        <fullName evidence="9">General transcription factor 3C polypeptide 5 isoform X1</fullName>
    </submittedName>
</protein>
<keyword evidence="4" id="KW-0539">Nucleus</keyword>
<keyword evidence="2" id="KW-0238">DNA-binding</keyword>
<dbReference type="Pfam" id="PF09734">
    <property type="entry name" value="Tau95"/>
    <property type="match status" value="1"/>
</dbReference>
<dbReference type="GO" id="GO:0005634">
    <property type="term" value="C:nucleus"/>
    <property type="evidence" value="ECO:0007669"/>
    <property type="project" value="UniProtKB-SubCell"/>
</dbReference>
<evidence type="ECO:0000313" key="9">
    <source>
        <dbReference type="RefSeq" id="XP_029122138.1"/>
    </source>
</evidence>
<dbReference type="PANTHER" id="PTHR13230:SF5">
    <property type="entry name" value="GENERAL TRANSCRIPTION FACTOR 3C POLYPEPTIDE 5"/>
    <property type="match status" value="1"/>
</dbReference>
<reference evidence="9" key="1">
    <citation type="submission" date="2025-08" db="UniProtKB">
        <authorList>
            <consortium name="RefSeq"/>
        </authorList>
    </citation>
    <scope>IDENTIFICATION</scope>
</reference>
<feature type="domain" description="Transcription factor IIIC subunit Tfc1/Sfc1 triple barrel" evidence="7">
    <location>
        <begin position="33"/>
        <end position="157"/>
    </location>
</feature>
<evidence type="ECO:0000256" key="3">
    <source>
        <dbReference type="ARBA" id="ARBA00023163"/>
    </source>
</evidence>
<name>A0A8N4F020_ELAGV</name>
<keyword evidence="3" id="KW-0804">Transcription</keyword>
<dbReference type="Proteomes" id="UP000504607">
    <property type="component" value="Chromosome 8"/>
</dbReference>